<keyword evidence="1" id="KW-0004">4Fe-4S</keyword>
<evidence type="ECO:0000256" key="5">
    <source>
        <dbReference type="ARBA" id="ARBA00023014"/>
    </source>
</evidence>
<name>A0A2W7NTH8_9BACT</name>
<dbReference type="CDD" id="cd01335">
    <property type="entry name" value="Radical_SAM"/>
    <property type="match status" value="1"/>
</dbReference>
<dbReference type="Gene3D" id="3.20.20.70">
    <property type="entry name" value="Aldolase class I"/>
    <property type="match status" value="1"/>
</dbReference>
<evidence type="ECO:0000256" key="3">
    <source>
        <dbReference type="ARBA" id="ARBA00022723"/>
    </source>
</evidence>
<dbReference type="InterPro" id="IPR016431">
    <property type="entry name" value="Pyrv-formate_lyase-activ_prd"/>
</dbReference>
<dbReference type="PANTHER" id="PTHR30352:SF5">
    <property type="entry name" value="PYRUVATE FORMATE-LYASE 1-ACTIVATING ENZYME"/>
    <property type="match status" value="1"/>
</dbReference>
<dbReference type="OrthoDB" id="9781783at2"/>
<dbReference type="InterPro" id="IPR007197">
    <property type="entry name" value="rSAM"/>
</dbReference>
<dbReference type="Proteomes" id="UP000249239">
    <property type="component" value="Unassembled WGS sequence"/>
</dbReference>
<feature type="binding site" evidence="6">
    <location>
        <position position="85"/>
    </location>
    <ligand>
        <name>[4Fe-4S] cluster</name>
        <dbReference type="ChEBI" id="CHEBI:49883"/>
        <note>4Fe-4S-S-AdoMet</note>
    </ligand>
</feature>
<keyword evidence="4 6" id="KW-0408">Iron</keyword>
<dbReference type="GO" id="GO:0046872">
    <property type="term" value="F:metal ion binding"/>
    <property type="evidence" value="ECO:0007669"/>
    <property type="project" value="UniProtKB-KW"/>
</dbReference>
<dbReference type="InterPro" id="IPR034457">
    <property type="entry name" value="Organic_radical-activating"/>
</dbReference>
<evidence type="ECO:0000256" key="2">
    <source>
        <dbReference type="ARBA" id="ARBA00022691"/>
    </source>
</evidence>
<sequence length="334" mass="36953">MKAQFYTSLQNQSVKCELCPHGCILKTGQIGICRTRINHDGELHTLAYGAVCAAHVDPIEKKPLFHFMPGSRSFSVATAGCNLRCRNCQNVHISQHRPDEITSEPMSPHQIVDAAVLHGCRSISYTYTDPVVYYEYAYETACLARVRGVKNIVVSAGYINEEPLRKFCRVLDAANIDLKSFDDGMYRFLCGASLAPVLRTLQILHEEGVWLEVTRLLVTGMTDGADDIAAMCHWMVSHGMADVPLHLSRFFPHHQLAHLPPTSVSAMEQAMGVAQDAGLKYVYAGNISMGDRENTFCPVCHSLLIERNGFWVGTNKVANGRCPACGQSVHGVWE</sequence>
<evidence type="ECO:0000313" key="8">
    <source>
        <dbReference type="EMBL" id="PZX14542.1"/>
    </source>
</evidence>
<keyword evidence="5 6" id="KW-0411">Iron-sulfur</keyword>
<accession>A0A2W7NTH8</accession>
<dbReference type="InterPro" id="IPR058240">
    <property type="entry name" value="rSAM_sf"/>
</dbReference>
<protein>
    <submittedName>
        <fullName evidence="8">Pyruvate formate lyase activating enzyme</fullName>
    </submittedName>
</protein>
<dbReference type="GO" id="GO:0051539">
    <property type="term" value="F:4 iron, 4 sulfur cluster binding"/>
    <property type="evidence" value="ECO:0007669"/>
    <property type="project" value="UniProtKB-KW"/>
</dbReference>
<dbReference type="SUPFAM" id="SSF102114">
    <property type="entry name" value="Radical SAM enzymes"/>
    <property type="match status" value="1"/>
</dbReference>
<keyword evidence="3 6" id="KW-0479">Metal-binding</keyword>
<keyword evidence="8" id="KW-0670">Pyruvate</keyword>
<evidence type="ECO:0000313" key="9">
    <source>
        <dbReference type="Proteomes" id="UP000249239"/>
    </source>
</evidence>
<dbReference type="InterPro" id="IPR013785">
    <property type="entry name" value="Aldolase_TIM"/>
</dbReference>
<dbReference type="PROSITE" id="PS51918">
    <property type="entry name" value="RADICAL_SAM"/>
    <property type="match status" value="1"/>
</dbReference>
<keyword evidence="2 6" id="KW-0949">S-adenosyl-L-methionine</keyword>
<evidence type="ECO:0000256" key="4">
    <source>
        <dbReference type="ARBA" id="ARBA00023004"/>
    </source>
</evidence>
<organism evidence="8 9">
    <name type="scientific">Breznakibacter xylanolyticus</name>
    <dbReference type="NCBI Taxonomy" id="990"/>
    <lineage>
        <taxon>Bacteria</taxon>
        <taxon>Pseudomonadati</taxon>
        <taxon>Bacteroidota</taxon>
        <taxon>Bacteroidia</taxon>
        <taxon>Marinilabiliales</taxon>
        <taxon>Marinilabiliaceae</taxon>
        <taxon>Breznakibacter</taxon>
    </lineage>
</organism>
<dbReference type="NCBIfam" id="TIGR04337">
    <property type="entry name" value="AmmeMemoSam_rS"/>
    <property type="match status" value="1"/>
</dbReference>
<gene>
    <name evidence="8" type="ORF">LX69_02368</name>
</gene>
<dbReference type="InterPro" id="IPR027596">
    <property type="entry name" value="AmmeMemoSam_rS"/>
</dbReference>
<feature type="domain" description="Radical SAM core" evidence="7">
    <location>
        <begin position="66"/>
        <end position="280"/>
    </location>
</feature>
<dbReference type="Pfam" id="PF04055">
    <property type="entry name" value="Radical_SAM"/>
    <property type="match status" value="1"/>
</dbReference>
<keyword evidence="8" id="KW-0456">Lyase</keyword>
<reference evidence="8 9" key="1">
    <citation type="submission" date="2018-06" db="EMBL/GenBank/DDBJ databases">
        <title>Genomic Encyclopedia of Archaeal and Bacterial Type Strains, Phase II (KMG-II): from individual species to whole genera.</title>
        <authorList>
            <person name="Goeker M."/>
        </authorList>
    </citation>
    <scope>NUCLEOTIDE SEQUENCE [LARGE SCALE GENOMIC DNA]</scope>
    <source>
        <strain evidence="8 9">DSM 6779</strain>
    </source>
</reference>
<dbReference type="GO" id="GO:0016829">
    <property type="term" value="F:lyase activity"/>
    <property type="evidence" value="ECO:0007669"/>
    <property type="project" value="UniProtKB-KW"/>
</dbReference>
<evidence type="ECO:0000259" key="7">
    <source>
        <dbReference type="PROSITE" id="PS51918"/>
    </source>
</evidence>
<proteinExistence type="predicted"/>
<comment type="caution">
    <text evidence="8">The sequence shown here is derived from an EMBL/GenBank/DDBJ whole genome shotgun (WGS) entry which is preliminary data.</text>
</comment>
<comment type="cofactor">
    <cofactor evidence="6">
        <name>[4Fe-4S] cluster</name>
        <dbReference type="ChEBI" id="CHEBI:49883"/>
    </cofactor>
    <text evidence="6">Binds 1 [4Fe-4S] cluster. The cluster is coordinated with 3 cysteines and an exchangeable S-adenosyl-L-methionine.</text>
</comment>
<dbReference type="AlphaFoldDB" id="A0A2W7NTH8"/>
<dbReference type="PANTHER" id="PTHR30352">
    <property type="entry name" value="PYRUVATE FORMATE-LYASE-ACTIVATING ENZYME"/>
    <property type="match status" value="1"/>
</dbReference>
<dbReference type="SFLD" id="SFLDS00029">
    <property type="entry name" value="Radical_SAM"/>
    <property type="match status" value="1"/>
</dbReference>
<feature type="binding site" evidence="6">
    <location>
        <position position="88"/>
    </location>
    <ligand>
        <name>[4Fe-4S] cluster</name>
        <dbReference type="ChEBI" id="CHEBI:49883"/>
        <note>4Fe-4S-S-AdoMet</note>
    </ligand>
</feature>
<dbReference type="RefSeq" id="WP_111446221.1">
    <property type="nucleotide sequence ID" value="NZ_QKZK01000019.1"/>
</dbReference>
<dbReference type="PIRSF" id="PIRSF004869">
    <property type="entry name" value="PflX_prd"/>
    <property type="match status" value="1"/>
</dbReference>
<dbReference type="EMBL" id="QKZK01000019">
    <property type="protein sequence ID" value="PZX14542.1"/>
    <property type="molecule type" value="Genomic_DNA"/>
</dbReference>
<evidence type="ECO:0000256" key="6">
    <source>
        <dbReference type="PIRSR" id="PIRSR004869-50"/>
    </source>
</evidence>
<keyword evidence="9" id="KW-1185">Reference proteome</keyword>
<feature type="binding site" evidence="6">
    <location>
        <position position="81"/>
    </location>
    <ligand>
        <name>[4Fe-4S] cluster</name>
        <dbReference type="ChEBI" id="CHEBI:49883"/>
        <note>4Fe-4S-S-AdoMet</note>
    </ligand>
</feature>
<dbReference type="SFLD" id="SFLDG01101">
    <property type="entry name" value="Uncharacterised_Radical_SAM_Su"/>
    <property type="match status" value="1"/>
</dbReference>
<evidence type="ECO:0000256" key="1">
    <source>
        <dbReference type="ARBA" id="ARBA00022485"/>
    </source>
</evidence>